<reference evidence="7 8" key="1">
    <citation type="submission" date="2015-12" db="EMBL/GenBank/DDBJ databases">
        <title>Genome sequence of Streptomyces sp. G25.</title>
        <authorList>
            <person name="Poehlein A."/>
            <person name="Roettig A."/>
            <person name="Hiessl S."/>
            <person name="Hauschild P."/>
            <person name="Schauer J."/>
            <person name="Madkour M.H."/>
            <person name="Al-Ansari A.M."/>
            <person name="Almakishah N.H."/>
            <person name="Steinbuechel A."/>
            <person name="Daniel R."/>
        </authorList>
    </citation>
    <scope>NUCLEOTIDE SEQUENCE [LARGE SCALE GENOMIC DNA]</scope>
    <source>
        <strain evidence="8">G25(2015)</strain>
    </source>
</reference>
<feature type="transmembrane region" description="Helical" evidence="5">
    <location>
        <begin position="146"/>
        <end position="165"/>
    </location>
</feature>
<dbReference type="PATRIC" id="fig|1716141.3.peg.5434"/>
<evidence type="ECO:0000256" key="4">
    <source>
        <dbReference type="ARBA" id="ARBA00023136"/>
    </source>
</evidence>
<organism evidence="7 8">
    <name type="scientific">Streptomyces jeddahensis</name>
    <dbReference type="NCBI Taxonomy" id="1716141"/>
    <lineage>
        <taxon>Bacteria</taxon>
        <taxon>Bacillati</taxon>
        <taxon>Actinomycetota</taxon>
        <taxon>Actinomycetes</taxon>
        <taxon>Kitasatosporales</taxon>
        <taxon>Streptomycetaceae</taxon>
        <taxon>Streptomyces</taxon>
    </lineage>
</organism>
<protein>
    <submittedName>
        <fullName evidence="7">Multidrug resistance protein 3</fullName>
    </submittedName>
</protein>
<feature type="domain" description="Major facilitator superfamily (MFS) profile" evidence="6">
    <location>
        <begin position="20"/>
        <end position="476"/>
    </location>
</feature>
<feature type="transmembrane region" description="Helical" evidence="5">
    <location>
        <begin position="408"/>
        <end position="430"/>
    </location>
</feature>
<dbReference type="SUPFAM" id="SSF103473">
    <property type="entry name" value="MFS general substrate transporter"/>
    <property type="match status" value="1"/>
</dbReference>
<dbReference type="Gene3D" id="1.20.1720.10">
    <property type="entry name" value="Multidrug resistance protein D"/>
    <property type="match status" value="1"/>
</dbReference>
<dbReference type="GO" id="GO:0005886">
    <property type="term" value="C:plasma membrane"/>
    <property type="evidence" value="ECO:0007669"/>
    <property type="project" value="UniProtKB-SubCell"/>
</dbReference>
<dbReference type="RefSeq" id="WP_067282526.1">
    <property type="nucleotide sequence ID" value="NZ_LOHS01000108.1"/>
</dbReference>
<feature type="transmembrane region" description="Helical" evidence="5">
    <location>
        <begin position="22"/>
        <end position="47"/>
    </location>
</feature>
<dbReference type="InterPro" id="IPR036259">
    <property type="entry name" value="MFS_trans_sf"/>
</dbReference>
<evidence type="ECO:0000256" key="1">
    <source>
        <dbReference type="ARBA" id="ARBA00004651"/>
    </source>
</evidence>
<feature type="transmembrane region" description="Helical" evidence="5">
    <location>
        <begin position="59"/>
        <end position="77"/>
    </location>
</feature>
<feature type="transmembrane region" description="Helical" evidence="5">
    <location>
        <begin position="239"/>
        <end position="256"/>
    </location>
</feature>
<dbReference type="OrthoDB" id="8878955at2"/>
<dbReference type="InterPro" id="IPR011701">
    <property type="entry name" value="MFS"/>
</dbReference>
<feature type="transmembrane region" description="Helical" evidence="5">
    <location>
        <begin position="277"/>
        <end position="296"/>
    </location>
</feature>
<dbReference type="AlphaFoldDB" id="A0A177HKU1"/>
<comment type="subcellular location">
    <subcellularLocation>
        <location evidence="1">Cell membrane</location>
        <topology evidence="1">Multi-pass membrane protein</topology>
    </subcellularLocation>
</comment>
<accession>A0A177HKU1</accession>
<feature type="transmembrane region" description="Helical" evidence="5">
    <location>
        <begin position="373"/>
        <end position="396"/>
    </location>
</feature>
<dbReference type="Proteomes" id="UP000077381">
    <property type="component" value="Unassembled WGS sequence"/>
</dbReference>
<feature type="transmembrane region" description="Helical" evidence="5">
    <location>
        <begin position="114"/>
        <end position="134"/>
    </location>
</feature>
<proteinExistence type="predicted"/>
<dbReference type="Pfam" id="PF07690">
    <property type="entry name" value="MFS_1"/>
    <property type="match status" value="1"/>
</dbReference>
<dbReference type="PANTHER" id="PTHR23501:SF197">
    <property type="entry name" value="COMD"/>
    <property type="match status" value="1"/>
</dbReference>
<dbReference type="PROSITE" id="PS50850">
    <property type="entry name" value="MFS"/>
    <property type="match status" value="1"/>
</dbReference>
<dbReference type="GO" id="GO:0022857">
    <property type="term" value="F:transmembrane transporter activity"/>
    <property type="evidence" value="ECO:0007669"/>
    <property type="project" value="InterPro"/>
</dbReference>
<dbReference type="EMBL" id="LOHS01000108">
    <property type="protein sequence ID" value="OAH11495.1"/>
    <property type="molecule type" value="Genomic_DNA"/>
</dbReference>
<feature type="transmembrane region" description="Helical" evidence="5">
    <location>
        <begin position="349"/>
        <end position="367"/>
    </location>
</feature>
<dbReference type="InterPro" id="IPR020846">
    <property type="entry name" value="MFS_dom"/>
</dbReference>
<evidence type="ECO:0000259" key="6">
    <source>
        <dbReference type="PROSITE" id="PS50850"/>
    </source>
</evidence>
<evidence type="ECO:0000313" key="7">
    <source>
        <dbReference type="EMBL" id="OAH11495.1"/>
    </source>
</evidence>
<evidence type="ECO:0000256" key="5">
    <source>
        <dbReference type="SAM" id="Phobius"/>
    </source>
</evidence>
<dbReference type="Gene3D" id="1.20.1250.20">
    <property type="entry name" value="MFS general substrate transporter like domains"/>
    <property type="match status" value="1"/>
</dbReference>
<feature type="transmembrane region" description="Helical" evidence="5">
    <location>
        <begin position="89"/>
        <end position="108"/>
    </location>
</feature>
<gene>
    <name evidence="7" type="primary">bmr3_7</name>
    <name evidence="7" type="ORF">STSP_51680</name>
</gene>
<keyword evidence="8" id="KW-1185">Reference proteome</keyword>
<keyword evidence="2 5" id="KW-0812">Transmembrane</keyword>
<evidence type="ECO:0000256" key="3">
    <source>
        <dbReference type="ARBA" id="ARBA00022989"/>
    </source>
</evidence>
<keyword evidence="3 5" id="KW-1133">Transmembrane helix</keyword>
<evidence type="ECO:0000313" key="8">
    <source>
        <dbReference type="Proteomes" id="UP000077381"/>
    </source>
</evidence>
<feature type="transmembrane region" description="Helical" evidence="5">
    <location>
        <begin position="450"/>
        <end position="472"/>
    </location>
</feature>
<name>A0A177HKU1_9ACTN</name>
<feature type="transmembrane region" description="Helical" evidence="5">
    <location>
        <begin position="316"/>
        <end position="337"/>
    </location>
</feature>
<keyword evidence="4 5" id="KW-0472">Membrane</keyword>
<feature type="transmembrane region" description="Helical" evidence="5">
    <location>
        <begin position="209"/>
        <end position="227"/>
    </location>
</feature>
<dbReference type="PANTHER" id="PTHR23501">
    <property type="entry name" value="MAJOR FACILITATOR SUPERFAMILY"/>
    <property type="match status" value="1"/>
</dbReference>
<sequence length="496" mass="50881">MSVPPAARTDTSSPNQGNPGKWIAATGFLVLLTELTALGLSLVSPALGAFAAKYNTTQISWMIAIFLLVGAVLTPVLGKLGDRVGKKKILVATAFAGVVGSVVCALAPNYGIMLLGRALMGASGTFVPLTFSLVRDVFPKKYRSLSIGLATNGAGVVTILGPFLAGFLIDQIAPEAIFWFYAALSLLGAIGTILFVPETPIRNRSAFDVPGIIGLAVGLLALMYGLTNISTWHLLSGRTLTYVGGGAVILLAWWMWERRAAAPFLDTRIMASRPVATVVLSSSLIVSTTMLATSYLPTMLQTSRSLGGDYGFGLDATGVAVYCIAGGITTVLAGVVVGIGSKRYGLRPFLLLSGVFAVAGTVTLALLRTQPWMPIVGFALVGAASMSMAAGAALIMQLAPAKSRGVSAGIQFAVQGVLGSAIIQAGGLILAGHVKAVAPTGAPVYSSTGWILAIGALGALIALAGIAIAALIPKQPKEAEAATETNELVAQPQPSF</sequence>
<comment type="caution">
    <text evidence="7">The sequence shown here is derived from an EMBL/GenBank/DDBJ whole genome shotgun (WGS) entry which is preliminary data.</text>
</comment>
<dbReference type="STRING" id="1716141.STSP_51680"/>
<evidence type="ECO:0000256" key="2">
    <source>
        <dbReference type="ARBA" id="ARBA00022692"/>
    </source>
</evidence>
<feature type="transmembrane region" description="Helical" evidence="5">
    <location>
        <begin position="177"/>
        <end position="197"/>
    </location>
</feature>